<dbReference type="HOGENOM" id="CLU_1267343_0_0_1"/>
<dbReference type="AlphaFoldDB" id="A0A0C9YDP9"/>
<protein>
    <submittedName>
        <fullName evidence="1">Uncharacterized protein</fullName>
    </submittedName>
</protein>
<sequence length="218" mass="23046">MLDSFHPDVGYYNGLLSNVGDPAVYGSVPVPRGHSSGYLATPDNQNISLDALTTVRHTFSQAALPPYINKYSSAVAWGYSGTFYDTHIFYQIEESNGTIHDAAYLGRAIPVPGSTNTFDSTSVTYAVTDDAALYQLSVNPVQGTINATMPGCSATNNISWAFDFVTASSLANFTDLGGGVTKYYSVNGSTTGPFNGSAKTGIVAGVFQLYQAPTNQST</sequence>
<reference evidence="2" key="2">
    <citation type="submission" date="2015-01" db="EMBL/GenBank/DDBJ databases">
        <title>Evolutionary Origins and Diversification of the Mycorrhizal Mutualists.</title>
        <authorList>
            <consortium name="DOE Joint Genome Institute"/>
            <consortium name="Mycorrhizal Genomics Consortium"/>
            <person name="Kohler A."/>
            <person name="Kuo A."/>
            <person name="Nagy L.G."/>
            <person name="Floudas D."/>
            <person name="Copeland A."/>
            <person name="Barry K.W."/>
            <person name="Cichocki N."/>
            <person name="Veneault-Fourrey C."/>
            <person name="LaButti K."/>
            <person name="Lindquist E.A."/>
            <person name="Lipzen A."/>
            <person name="Lundell T."/>
            <person name="Morin E."/>
            <person name="Murat C."/>
            <person name="Riley R."/>
            <person name="Ohm R."/>
            <person name="Sun H."/>
            <person name="Tunlid A."/>
            <person name="Henrissat B."/>
            <person name="Grigoriev I.V."/>
            <person name="Hibbett D.S."/>
            <person name="Martin F."/>
        </authorList>
    </citation>
    <scope>NUCLEOTIDE SEQUENCE [LARGE SCALE GENOMIC DNA]</scope>
    <source>
        <strain evidence="2">441</strain>
    </source>
</reference>
<organism evidence="1 2">
    <name type="scientific">Pisolithus microcarpus 441</name>
    <dbReference type="NCBI Taxonomy" id="765257"/>
    <lineage>
        <taxon>Eukaryota</taxon>
        <taxon>Fungi</taxon>
        <taxon>Dikarya</taxon>
        <taxon>Basidiomycota</taxon>
        <taxon>Agaricomycotina</taxon>
        <taxon>Agaricomycetes</taxon>
        <taxon>Agaricomycetidae</taxon>
        <taxon>Boletales</taxon>
        <taxon>Sclerodermatineae</taxon>
        <taxon>Pisolithaceae</taxon>
        <taxon>Pisolithus</taxon>
    </lineage>
</organism>
<evidence type="ECO:0000313" key="2">
    <source>
        <dbReference type="Proteomes" id="UP000054018"/>
    </source>
</evidence>
<evidence type="ECO:0000313" key="1">
    <source>
        <dbReference type="EMBL" id="KIK14816.1"/>
    </source>
</evidence>
<keyword evidence="2" id="KW-1185">Reference proteome</keyword>
<dbReference type="OrthoDB" id="2647171at2759"/>
<name>A0A0C9YDP9_9AGAM</name>
<dbReference type="Proteomes" id="UP000054018">
    <property type="component" value="Unassembled WGS sequence"/>
</dbReference>
<accession>A0A0C9YDP9</accession>
<proteinExistence type="predicted"/>
<dbReference type="EMBL" id="KN833921">
    <property type="protein sequence ID" value="KIK14816.1"/>
    <property type="molecule type" value="Genomic_DNA"/>
</dbReference>
<reference evidence="1 2" key="1">
    <citation type="submission" date="2014-04" db="EMBL/GenBank/DDBJ databases">
        <authorList>
            <consortium name="DOE Joint Genome Institute"/>
            <person name="Kuo A."/>
            <person name="Kohler A."/>
            <person name="Costa M.D."/>
            <person name="Nagy L.G."/>
            <person name="Floudas D."/>
            <person name="Copeland A."/>
            <person name="Barry K.W."/>
            <person name="Cichocki N."/>
            <person name="Veneault-Fourrey C."/>
            <person name="LaButti K."/>
            <person name="Lindquist E.A."/>
            <person name="Lipzen A."/>
            <person name="Lundell T."/>
            <person name="Morin E."/>
            <person name="Murat C."/>
            <person name="Sun H."/>
            <person name="Tunlid A."/>
            <person name="Henrissat B."/>
            <person name="Grigoriev I.V."/>
            <person name="Hibbett D.S."/>
            <person name="Martin F."/>
            <person name="Nordberg H.P."/>
            <person name="Cantor M.N."/>
            <person name="Hua S.X."/>
        </authorList>
    </citation>
    <scope>NUCLEOTIDE SEQUENCE [LARGE SCALE GENOMIC DNA]</scope>
    <source>
        <strain evidence="1 2">441</strain>
    </source>
</reference>
<gene>
    <name evidence="1" type="ORF">PISMIDRAFT_687648</name>
</gene>